<dbReference type="RefSeq" id="WP_163161014.1">
    <property type="nucleotide sequence ID" value="NZ_VKHP01000249.1"/>
</dbReference>
<dbReference type="AlphaFoldDB" id="A0A6P1BTE4"/>
<feature type="chain" id="PRO_5027068891" evidence="1">
    <location>
        <begin position="24"/>
        <end position="528"/>
    </location>
</feature>
<sequence>MTRLLFGTAAAGVLLAAASTVHAGSTFSFVPNSLTESVIEHGPWTLHQSGQHFHHDASGIVPPGSLTPPYNPALYGTPYADYCSASGETTINHGKSVMQPYYFPFVRRRGAVLEGLFDYRPRNEQEATVAAISTDWGATWQFRGKALALNPYCPWDATDPDNLNVNVNGVKTAYGSSSANAGDNGLGHAFVLSVKGRQRIYHLNRADGHIDSDQLVVHPLHRGEEDFSLFGLPEFGYVSPLASGGYPKLEATATATTGLTDPDAILGSVHMGEKTAVVYVSKNLTPGDKNFPATQVCPATPAFALTNLVNKKPRKTNHDVITIRVATTSDGVNFTDVGAATGLNDQTTIALNGIRWLGSGSILRIHDGRFGMFFGAGNCLDNDSDGFHFVGYAETDNPVRGAGDLLKWHVVNGFDNPILSTDTVVDPAGPRSYPLNAPLVNVQGADRLTAAEVAPFVPPGKGYTTNFFSGRVYDPQAVLTDERTVTIVFAGYNTPQPSSNLGDYRSIGRFQLGVQAGYFRPPFVESED</sequence>
<keyword evidence="1" id="KW-0732">Signal</keyword>
<comment type="caution">
    <text evidence="2">The sequence shown here is derived from an EMBL/GenBank/DDBJ whole genome shotgun (WGS) entry which is preliminary data.</text>
</comment>
<reference evidence="2 3" key="1">
    <citation type="journal article" date="2020" name="Arch. Microbiol.">
        <title>Bradyrhizobium uaiense sp. nov., a new highly efficient cowpea symbiont.</title>
        <authorList>
            <person name="Cabral Michel D."/>
            <person name="Azarias Guimaraes A."/>
            <person name="Martins da Costa E."/>
            <person name="Soares de Carvalho T."/>
            <person name="Balsanelli E."/>
            <person name="Willems A."/>
            <person name="Maltempi de Souza E."/>
            <person name="de Souza Moreira F.M."/>
        </authorList>
    </citation>
    <scope>NUCLEOTIDE SEQUENCE [LARGE SCALE GENOMIC DNA]</scope>
    <source>
        <strain evidence="2 3">UFLA 03-164</strain>
    </source>
</reference>
<evidence type="ECO:0000313" key="3">
    <source>
        <dbReference type="Proteomes" id="UP000468531"/>
    </source>
</evidence>
<dbReference type="EMBL" id="VKHP01000249">
    <property type="protein sequence ID" value="NEV01525.1"/>
    <property type="molecule type" value="Genomic_DNA"/>
</dbReference>
<keyword evidence="3" id="KW-1185">Reference proteome</keyword>
<dbReference type="Proteomes" id="UP000468531">
    <property type="component" value="Unassembled WGS sequence"/>
</dbReference>
<protein>
    <submittedName>
        <fullName evidence="2">Uncharacterized protein</fullName>
    </submittedName>
</protein>
<gene>
    <name evidence="2" type="ORF">FNJ47_38585</name>
</gene>
<feature type="signal peptide" evidence="1">
    <location>
        <begin position="1"/>
        <end position="23"/>
    </location>
</feature>
<accession>A0A6P1BTE4</accession>
<organism evidence="2 3">
    <name type="scientific">Bradyrhizobium uaiense</name>
    <dbReference type="NCBI Taxonomy" id="2594946"/>
    <lineage>
        <taxon>Bacteria</taxon>
        <taxon>Pseudomonadati</taxon>
        <taxon>Pseudomonadota</taxon>
        <taxon>Alphaproteobacteria</taxon>
        <taxon>Hyphomicrobiales</taxon>
        <taxon>Nitrobacteraceae</taxon>
        <taxon>Bradyrhizobium</taxon>
    </lineage>
</organism>
<dbReference type="Gene3D" id="2.115.10.20">
    <property type="entry name" value="Glycosyl hydrolase domain, family 43"/>
    <property type="match status" value="1"/>
</dbReference>
<dbReference type="InterPro" id="IPR023296">
    <property type="entry name" value="Glyco_hydro_beta-prop_sf"/>
</dbReference>
<dbReference type="SUPFAM" id="SSF75005">
    <property type="entry name" value="Arabinanase/levansucrase/invertase"/>
    <property type="match status" value="1"/>
</dbReference>
<name>A0A6P1BTE4_9BRAD</name>
<evidence type="ECO:0000313" key="2">
    <source>
        <dbReference type="EMBL" id="NEV01525.1"/>
    </source>
</evidence>
<proteinExistence type="predicted"/>
<evidence type="ECO:0000256" key="1">
    <source>
        <dbReference type="SAM" id="SignalP"/>
    </source>
</evidence>